<evidence type="ECO:0000259" key="4">
    <source>
        <dbReference type="Pfam" id="PF08263"/>
    </source>
</evidence>
<organism evidence="5 6">
    <name type="scientific">Lithocarpus litseifolius</name>
    <dbReference type="NCBI Taxonomy" id="425828"/>
    <lineage>
        <taxon>Eukaryota</taxon>
        <taxon>Viridiplantae</taxon>
        <taxon>Streptophyta</taxon>
        <taxon>Embryophyta</taxon>
        <taxon>Tracheophyta</taxon>
        <taxon>Spermatophyta</taxon>
        <taxon>Magnoliopsida</taxon>
        <taxon>eudicotyledons</taxon>
        <taxon>Gunneridae</taxon>
        <taxon>Pentapetalae</taxon>
        <taxon>rosids</taxon>
        <taxon>fabids</taxon>
        <taxon>Fagales</taxon>
        <taxon>Fagaceae</taxon>
        <taxon>Lithocarpus</taxon>
    </lineage>
</organism>
<evidence type="ECO:0000313" key="6">
    <source>
        <dbReference type="Proteomes" id="UP001459277"/>
    </source>
</evidence>
<dbReference type="PANTHER" id="PTHR48060">
    <property type="entry name" value="DNA DAMAGE-REPAIR/TOLERATION PROTEIN DRT100"/>
    <property type="match status" value="1"/>
</dbReference>
<keyword evidence="6" id="KW-1185">Reference proteome</keyword>
<keyword evidence="3" id="KW-0677">Repeat</keyword>
<dbReference type="InterPro" id="IPR053211">
    <property type="entry name" value="DNA_repair-toleration"/>
</dbReference>
<comment type="caution">
    <text evidence="5">The sequence shown here is derived from an EMBL/GenBank/DDBJ whole genome shotgun (WGS) entry which is preliminary data.</text>
</comment>
<dbReference type="SUPFAM" id="SSF52058">
    <property type="entry name" value="L domain-like"/>
    <property type="match status" value="1"/>
</dbReference>
<protein>
    <recommendedName>
        <fullName evidence="4">Leucine-rich repeat-containing N-terminal plant-type domain-containing protein</fullName>
    </recommendedName>
</protein>
<accession>A0AAW2DG15</accession>
<keyword evidence="2" id="KW-0732">Signal</keyword>
<evidence type="ECO:0000313" key="5">
    <source>
        <dbReference type="EMBL" id="KAL0009402.1"/>
    </source>
</evidence>
<evidence type="ECO:0000256" key="2">
    <source>
        <dbReference type="ARBA" id="ARBA00022729"/>
    </source>
</evidence>
<keyword evidence="1" id="KW-0433">Leucine-rich repeat</keyword>
<evidence type="ECO:0000256" key="1">
    <source>
        <dbReference type="ARBA" id="ARBA00022614"/>
    </source>
</evidence>
<proteinExistence type="predicted"/>
<dbReference type="Pfam" id="PF08263">
    <property type="entry name" value="LRRNT_2"/>
    <property type="match status" value="1"/>
</dbReference>
<reference evidence="5 6" key="1">
    <citation type="submission" date="2024-01" db="EMBL/GenBank/DDBJ databases">
        <title>A telomere-to-telomere, gap-free genome of sweet tea (Lithocarpus litseifolius).</title>
        <authorList>
            <person name="Zhou J."/>
        </authorList>
    </citation>
    <scope>NUCLEOTIDE SEQUENCE [LARGE SCALE GENOMIC DNA]</scope>
    <source>
        <strain evidence="5">Zhou-2022a</strain>
        <tissue evidence="5">Leaf</tissue>
    </source>
</reference>
<evidence type="ECO:0000256" key="3">
    <source>
        <dbReference type="ARBA" id="ARBA00022737"/>
    </source>
</evidence>
<sequence>MFHPRQLRPMKLHNANFPTLCSSYFHMILLFTIITILCLHPTTSADIPTNETDRFALLKFKESVANDPHGILKSWNHSIQFCNWYGITCGHRHQRVTALALQEYKLRGTITPYIGNLTFRRAINLQNNSFYGEIPKEVGHLF</sequence>
<dbReference type="PANTHER" id="PTHR48060:SF21">
    <property type="entry name" value="L DOMAIN-LIKE PROTEIN"/>
    <property type="match status" value="1"/>
</dbReference>
<dbReference type="InterPro" id="IPR013210">
    <property type="entry name" value="LRR_N_plant-typ"/>
</dbReference>
<dbReference type="InterPro" id="IPR032675">
    <property type="entry name" value="LRR_dom_sf"/>
</dbReference>
<gene>
    <name evidence="5" type="ORF">SO802_010904</name>
</gene>
<dbReference type="AlphaFoldDB" id="A0AAW2DG15"/>
<dbReference type="Proteomes" id="UP001459277">
    <property type="component" value="Unassembled WGS sequence"/>
</dbReference>
<feature type="domain" description="Leucine-rich repeat-containing N-terminal plant-type" evidence="4">
    <location>
        <begin position="51"/>
        <end position="89"/>
    </location>
</feature>
<dbReference type="Gene3D" id="3.80.10.10">
    <property type="entry name" value="Ribonuclease Inhibitor"/>
    <property type="match status" value="1"/>
</dbReference>
<name>A0AAW2DG15_9ROSI</name>
<dbReference type="EMBL" id="JAZDWU010000003">
    <property type="protein sequence ID" value="KAL0009402.1"/>
    <property type="molecule type" value="Genomic_DNA"/>
</dbReference>